<gene>
    <name evidence="1" type="ORF">Hfx1149_01190</name>
</gene>
<accession>A0A643JW38</accession>
<evidence type="ECO:0000313" key="1">
    <source>
        <dbReference type="EMBL" id="KAB1186712.1"/>
    </source>
</evidence>
<organism evidence="1">
    <name type="scientific">Haloferax sp. CBA1149</name>
    <dbReference type="NCBI Taxonomy" id="2650753"/>
    <lineage>
        <taxon>Archaea</taxon>
        <taxon>Methanobacteriati</taxon>
        <taxon>Methanobacteriota</taxon>
        <taxon>Stenosarchaea group</taxon>
        <taxon>Halobacteria</taxon>
        <taxon>Halobacteriales</taxon>
        <taxon>Haloferacaceae</taxon>
        <taxon>Haloferax</taxon>
    </lineage>
</organism>
<proteinExistence type="predicted"/>
<protein>
    <submittedName>
        <fullName evidence="1">Uncharacterized protein</fullName>
    </submittedName>
</protein>
<dbReference type="AlphaFoldDB" id="A0A643JW38"/>
<dbReference type="EMBL" id="VZUS01000001">
    <property type="protein sequence ID" value="KAB1186712.1"/>
    <property type="molecule type" value="Genomic_DNA"/>
</dbReference>
<reference evidence="1" key="1">
    <citation type="submission" date="2019-09" db="EMBL/GenBank/DDBJ databases">
        <title>Genomic analysis of Haloferax sp. CBA1149.</title>
        <authorList>
            <person name="Roh S.W."/>
        </authorList>
    </citation>
    <scope>NUCLEOTIDE SEQUENCE</scope>
    <source>
        <strain evidence="1">CBA1149</strain>
    </source>
</reference>
<dbReference type="RefSeq" id="WP_151134658.1">
    <property type="nucleotide sequence ID" value="NZ_VZUS01000001.1"/>
</dbReference>
<comment type="caution">
    <text evidence="1">The sequence shown here is derived from an EMBL/GenBank/DDBJ whole genome shotgun (WGS) entry which is preliminary data.</text>
</comment>
<sequence length="68" mass="7514">MSVQRSPTRNFGELFVELTGQTTLTEPQDAIASVVTELRAEDVELMEEIATTVRETGMEDALESPEVD</sequence>
<name>A0A643JW38_9EURY</name>